<dbReference type="EMBL" id="DS990642">
    <property type="protein sequence ID" value="EGC49052.1"/>
    <property type="molecule type" value="Genomic_DNA"/>
</dbReference>
<organism evidence="3">
    <name type="scientific">Ajellomyces capsulatus (strain H88)</name>
    <name type="common">Darling's disease fungus</name>
    <name type="synonym">Histoplasma capsulatum</name>
    <dbReference type="NCBI Taxonomy" id="544711"/>
    <lineage>
        <taxon>Eukaryota</taxon>
        <taxon>Fungi</taxon>
        <taxon>Dikarya</taxon>
        <taxon>Ascomycota</taxon>
        <taxon>Pezizomycotina</taxon>
        <taxon>Eurotiomycetes</taxon>
        <taxon>Eurotiomycetidae</taxon>
        <taxon>Onygenales</taxon>
        <taxon>Ajellomycetaceae</taxon>
        <taxon>Histoplasma</taxon>
    </lineage>
</organism>
<dbReference type="HOGENOM" id="CLU_1447263_0_0_1"/>
<name>F0UT25_AJEC8</name>
<feature type="transmembrane region" description="Helical" evidence="1">
    <location>
        <begin position="64"/>
        <end position="82"/>
    </location>
</feature>
<accession>F0UT25</accession>
<protein>
    <submittedName>
        <fullName evidence="2">Predicted protein</fullName>
    </submittedName>
</protein>
<evidence type="ECO:0000313" key="3">
    <source>
        <dbReference type="Proteomes" id="UP000008142"/>
    </source>
</evidence>
<keyword evidence="1" id="KW-1133">Transmembrane helix</keyword>
<evidence type="ECO:0000313" key="2">
    <source>
        <dbReference type="EMBL" id="EGC49052.1"/>
    </source>
</evidence>
<keyword evidence="1" id="KW-0812">Transmembrane</keyword>
<reference evidence="3" key="1">
    <citation type="submission" date="2008-07" db="EMBL/GenBank/DDBJ databases">
        <title>Annotation of Ajellomyces capsulatus strain H88.</title>
        <authorList>
            <person name="Champion M."/>
            <person name="Cuomo C."/>
            <person name="Ma L.-J."/>
            <person name="Henn M.R."/>
            <person name="Sil A."/>
            <person name="Goldman B."/>
            <person name="Young S.K."/>
            <person name="Kodira C.D."/>
            <person name="Zeng Q."/>
            <person name="Koehrsen M."/>
            <person name="Alvarado L."/>
            <person name="Berlin A."/>
            <person name="Borenstein D."/>
            <person name="Chen Z."/>
            <person name="Engels R."/>
            <person name="Freedman E."/>
            <person name="Gellesch M."/>
            <person name="Goldberg J."/>
            <person name="Griggs A."/>
            <person name="Gujja S."/>
            <person name="Heiman D."/>
            <person name="Hepburn T."/>
            <person name="Howarth C."/>
            <person name="Jen D."/>
            <person name="Larson L."/>
            <person name="Lewis B."/>
            <person name="Mehta T."/>
            <person name="Park D."/>
            <person name="Pearson M."/>
            <person name="Roberts A."/>
            <person name="Saif S."/>
            <person name="Shea T."/>
            <person name="Shenoy N."/>
            <person name="Sisk P."/>
            <person name="Stolte C."/>
            <person name="Sykes S."/>
            <person name="Walk T."/>
            <person name="White J."/>
            <person name="Yandava C."/>
            <person name="Klein B."/>
            <person name="McEwen J.G."/>
            <person name="Puccia R."/>
            <person name="Goldman G.H."/>
            <person name="Felipe M.S."/>
            <person name="Nino-Vega G."/>
            <person name="San-Blas G."/>
            <person name="Taylor J."/>
            <person name="Mendoza L."/>
            <person name="Galagan J."/>
            <person name="Nusbaum C."/>
            <person name="Birren B."/>
        </authorList>
    </citation>
    <scope>NUCLEOTIDE SEQUENCE [LARGE SCALE GENOMIC DNA]</scope>
    <source>
        <strain evidence="3">H88</strain>
    </source>
</reference>
<proteinExistence type="predicted"/>
<dbReference type="Proteomes" id="UP000008142">
    <property type="component" value="Unassembled WGS sequence"/>
</dbReference>
<gene>
    <name evidence="2" type="ORF">HCEG_08267</name>
</gene>
<dbReference type="AlphaFoldDB" id="F0UT25"/>
<sequence length="187" mass="21002">MAHLHSTPVRARKCETNLKSRKKAWSQLVGNSDIHLAGLSGLPEVAQLTGTRRTSGLWIPTGPFPFDLCLIFIFCFAFLFFLQSLSRPPRYPTLVPHKLKSHLILVFPPRPAYDFGHVFGKQPIRARHDHATKTWGIGHSWFLIVLNNQISGVAGLSSLHLMAEEGAPAIQAEKRRRGKLYLRCTSL</sequence>
<keyword evidence="1" id="KW-0472">Membrane</keyword>
<evidence type="ECO:0000256" key="1">
    <source>
        <dbReference type="SAM" id="Phobius"/>
    </source>
</evidence>